<keyword evidence="3" id="KW-0862">Zinc</keyword>
<dbReference type="InterPro" id="IPR036875">
    <property type="entry name" value="Znf_CCHC_sf"/>
</dbReference>
<dbReference type="SUPFAM" id="SSF57756">
    <property type="entry name" value="Retrovirus zinc finger-like domains"/>
    <property type="match status" value="1"/>
</dbReference>
<evidence type="ECO:0000256" key="3">
    <source>
        <dbReference type="ARBA" id="ARBA00022833"/>
    </source>
</evidence>
<dbReference type="Proteomes" id="UP001396334">
    <property type="component" value="Unassembled WGS sequence"/>
</dbReference>
<accession>A0ABR2U2E7</accession>
<dbReference type="InterPro" id="IPR001878">
    <property type="entry name" value="Znf_CCHC"/>
</dbReference>
<proteinExistence type="predicted"/>
<dbReference type="InterPro" id="IPR025829">
    <property type="entry name" value="Zn_knuckle_CX2CX3GHX4C"/>
</dbReference>
<dbReference type="Gene3D" id="4.10.60.10">
    <property type="entry name" value="Zinc finger, CCHC-type"/>
    <property type="match status" value="1"/>
</dbReference>
<evidence type="ECO:0000313" key="7">
    <source>
        <dbReference type="EMBL" id="KAK9043790.1"/>
    </source>
</evidence>
<feature type="compositionally biased region" description="Low complexity" evidence="5">
    <location>
        <begin position="82"/>
        <end position="102"/>
    </location>
</feature>
<protein>
    <recommendedName>
        <fullName evidence="6">CCHC-type domain-containing protein</fullName>
    </recommendedName>
</protein>
<sequence length="119" mass="13158">MSCKLCGQFGHNIRTCPKKKKSDALNDVTEIEPITLNSSTQEQHTTEPRRSSQILISKPHNMKYSITRAHSPSVPFKSSPMASRPPTSTSLPLATSSQPPTTVSLPLSTGKFYVLKYNR</sequence>
<feature type="region of interest" description="Disordered" evidence="5">
    <location>
        <begin position="32"/>
        <end position="104"/>
    </location>
</feature>
<dbReference type="PROSITE" id="PS50158">
    <property type="entry name" value="ZF_CCHC"/>
    <property type="match status" value="1"/>
</dbReference>
<keyword evidence="1" id="KW-0479">Metal-binding</keyword>
<keyword evidence="8" id="KW-1185">Reference proteome</keyword>
<reference evidence="7 8" key="1">
    <citation type="journal article" date="2024" name="G3 (Bethesda)">
        <title>Genome assembly of Hibiscus sabdariffa L. provides insights into metabolisms of medicinal natural products.</title>
        <authorList>
            <person name="Kim T."/>
        </authorList>
    </citation>
    <scope>NUCLEOTIDE SEQUENCE [LARGE SCALE GENOMIC DNA]</scope>
    <source>
        <strain evidence="7">TK-2024</strain>
        <tissue evidence="7">Old leaves</tissue>
    </source>
</reference>
<comment type="caution">
    <text evidence="7">The sequence shown here is derived from an EMBL/GenBank/DDBJ whole genome shotgun (WGS) entry which is preliminary data.</text>
</comment>
<organism evidence="7 8">
    <name type="scientific">Hibiscus sabdariffa</name>
    <name type="common">roselle</name>
    <dbReference type="NCBI Taxonomy" id="183260"/>
    <lineage>
        <taxon>Eukaryota</taxon>
        <taxon>Viridiplantae</taxon>
        <taxon>Streptophyta</taxon>
        <taxon>Embryophyta</taxon>
        <taxon>Tracheophyta</taxon>
        <taxon>Spermatophyta</taxon>
        <taxon>Magnoliopsida</taxon>
        <taxon>eudicotyledons</taxon>
        <taxon>Gunneridae</taxon>
        <taxon>Pentapetalae</taxon>
        <taxon>rosids</taxon>
        <taxon>malvids</taxon>
        <taxon>Malvales</taxon>
        <taxon>Malvaceae</taxon>
        <taxon>Malvoideae</taxon>
        <taxon>Hibiscus</taxon>
    </lineage>
</organism>
<dbReference type="Pfam" id="PF13696">
    <property type="entry name" value="zf-CCHC_2"/>
    <property type="match status" value="1"/>
</dbReference>
<evidence type="ECO:0000256" key="1">
    <source>
        <dbReference type="ARBA" id="ARBA00022723"/>
    </source>
</evidence>
<evidence type="ECO:0000259" key="6">
    <source>
        <dbReference type="PROSITE" id="PS50158"/>
    </source>
</evidence>
<evidence type="ECO:0000256" key="2">
    <source>
        <dbReference type="ARBA" id="ARBA00022771"/>
    </source>
</evidence>
<name>A0ABR2U2E7_9ROSI</name>
<gene>
    <name evidence="7" type="ORF">V6N11_072119</name>
</gene>
<feature type="domain" description="CCHC-type" evidence="6">
    <location>
        <begin position="3"/>
        <end position="18"/>
    </location>
</feature>
<evidence type="ECO:0000256" key="5">
    <source>
        <dbReference type="SAM" id="MobiDB-lite"/>
    </source>
</evidence>
<dbReference type="EMBL" id="JBBPBN010000003">
    <property type="protein sequence ID" value="KAK9043790.1"/>
    <property type="molecule type" value="Genomic_DNA"/>
</dbReference>
<keyword evidence="2 4" id="KW-0863">Zinc-finger</keyword>
<evidence type="ECO:0000256" key="4">
    <source>
        <dbReference type="PROSITE-ProRule" id="PRU00047"/>
    </source>
</evidence>
<evidence type="ECO:0000313" key="8">
    <source>
        <dbReference type="Proteomes" id="UP001396334"/>
    </source>
</evidence>